<reference evidence="4" key="2">
    <citation type="submission" date="2020-09" db="EMBL/GenBank/DDBJ databases">
        <authorList>
            <person name="Sun Q."/>
            <person name="Ohkuma M."/>
        </authorList>
    </citation>
    <scope>NUCLEOTIDE SEQUENCE</scope>
    <source>
        <strain evidence="4">JCM 19831</strain>
    </source>
</reference>
<keyword evidence="2" id="KW-0812">Transmembrane</keyword>
<evidence type="ECO:0000313" key="5">
    <source>
        <dbReference type="Proteomes" id="UP000642070"/>
    </source>
</evidence>
<keyword evidence="2" id="KW-1133">Transmembrane helix</keyword>
<dbReference type="Pfam" id="PF07786">
    <property type="entry name" value="HGSNAT_cat"/>
    <property type="match status" value="1"/>
</dbReference>
<feature type="transmembrane region" description="Helical" evidence="2">
    <location>
        <begin position="229"/>
        <end position="252"/>
    </location>
</feature>
<feature type="region of interest" description="Disordered" evidence="1">
    <location>
        <begin position="1"/>
        <end position="27"/>
    </location>
</feature>
<dbReference type="EMBL" id="BMPI01000012">
    <property type="protein sequence ID" value="GGM27182.1"/>
    <property type="molecule type" value="Genomic_DNA"/>
</dbReference>
<evidence type="ECO:0000259" key="3">
    <source>
        <dbReference type="Pfam" id="PF07786"/>
    </source>
</evidence>
<feature type="transmembrane region" description="Helical" evidence="2">
    <location>
        <begin position="203"/>
        <end position="222"/>
    </location>
</feature>
<feature type="transmembrane region" description="Helical" evidence="2">
    <location>
        <begin position="307"/>
        <end position="327"/>
    </location>
</feature>
<dbReference type="AlphaFoldDB" id="A0A917TL43"/>
<feature type="transmembrane region" description="Helical" evidence="2">
    <location>
        <begin position="367"/>
        <end position="388"/>
    </location>
</feature>
<accession>A0A917TL43</accession>
<feature type="transmembrane region" description="Helical" evidence="2">
    <location>
        <begin position="339"/>
        <end position="361"/>
    </location>
</feature>
<name>A0A917TL43_9ACTN</name>
<dbReference type="RefSeq" id="WP_190250458.1">
    <property type="nucleotide sequence ID" value="NZ_BMPI01000012.1"/>
</dbReference>
<reference evidence="4" key="1">
    <citation type="journal article" date="2014" name="Int. J. Syst. Evol. Microbiol.">
        <title>Complete genome sequence of Corynebacterium casei LMG S-19264T (=DSM 44701T), isolated from a smear-ripened cheese.</title>
        <authorList>
            <consortium name="US DOE Joint Genome Institute (JGI-PGF)"/>
            <person name="Walter F."/>
            <person name="Albersmeier A."/>
            <person name="Kalinowski J."/>
            <person name="Ruckert C."/>
        </authorList>
    </citation>
    <scope>NUCLEOTIDE SEQUENCE</scope>
    <source>
        <strain evidence="4">JCM 19831</strain>
    </source>
</reference>
<keyword evidence="5" id="KW-1185">Reference proteome</keyword>
<proteinExistence type="predicted"/>
<evidence type="ECO:0000313" key="4">
    <source>
        <dbReference type="EMBL" id="GGM27182.1"/>
    </source>
</evidence>
<feature type="transmembrane region" description="Helical" evidence="2">
    <location>
        <begin position="101"/>
        <end position="119"/>
    </location>
</feature>
<gene>
    <name evidence="4" type="ORF">GCM10007977_030510</name>
</gene>
<protein>
    <recommendedName>
        <fullName evidence="3">Heparan-alpha-glucosaminide N-acetyltransferase catalytic domain-containing protein</fullName>
    </recommendedName>
</protein>
<dbReference type="InterPro" id="IPR012429">
    <property type="entry name" value="HGSNAT_cat"/>
</dbReference>
<sequence length="458" mass="46743">MTQLAAQEPVSAGPAGTPPPPPAKPARKRARLVGVDAARGVSLLGMITLHALYEADAAGRPTWSDLAFSGKAAAAFALLAGVGITFATGRRPVRRADAGPTVAMLAVRALAIGTIGLFLSGSDTVLNSVILPYLAVVFLLAIPLVFLPAWAVAVIGVALATAGPAANHVLLPHLPDPSLANPTFARLADDPVGMLTELSLTGFYPSPAWLAYMCAGIVIGRLNLAKVQVAAVLLAGGTVLAVAAAAASSFLLHRYGLAHIWAAQPASGLSVAQTDELLAFGGNGYTPSSTWWWLTIDTPHTSTQFDILGTTGIAVAVLGLMLLLGHVNVRGLRRLTTAVLGLLAAAGSMTLTFYAAHVMFINSDYDTYSATVGWLVQLIAVVLIAIAVRYTTGRGPLEAVVVALATRARRLAAAASPRPAAQAPAQPAIATARPEAAGAGVPSVAATATPAASTTPLR</sequence>
<evidence type="ECO:0000256" key="2">
    <source>
        <dbReference type="SAM" id="Phobius"/>
    </source>
</evidence>
<organism evidence="4 5">
    <name type="scientific">Dactylosporangium sucinum</name>
    <dbReference type="NCBI Taxonomy" id="1424081"/>
    <lineage>
        <taxon>Bacteria</taxon>
        <taxon>Bacillati</taxon>
        <taxon>Actinomycetota</taxon>
        <taxon>Actinomycetes</taxon>
        <taxon>Micromonosporales</taxon>
        <taxon>Micromonosporaceae</taxon>
        <taxon>Dactylosporangium</taxon>
    </lineage>
</organism>
<dbReference type="Proteomes" id="UP000642070">
    <property type="component" value="Unassembled WGS sequence"/>
</dbReference>
<feature type="transmembrane region" description="Helical" evidence="2">
    <location>
        <begin position="72"/>
        <end position="89"/>
    </location>
</feature>
<evidence type="ECO:0000256" key="1">
    <source>
        <dbReference type="SAM" id="MobiDB-lite"/>
    </source>
</evidence>
<comment type="caution">
    <text evidence="4">The sequence shown here is derived from an EMBL/GenBank/DDBJ whole genome shotgun (WGS) entry which is preliminary data.</text>
</comment>
<keyword evidence="2" id="KW-0472">Membrane</keyword>
<feature type="domain" description="Heparan-alpha-glucosaminide N-acetyltransferase catalytic" evidence="3">
    <location>
        <begin position="31"/>
        <end position="227"/>
    </location>
</feature>